<evidence type="ECO:0000313" key="1">
    <source>
        <dbReference type="EMBL" id="KAL2872310.1"/>
    </source>
</evidence>
<proteinExistence type="predicted"/>
<dbReference type="Gene3D" id="3.40.50.720">
    <property type="entry name" value="NAD(P)-binding Rossmann-like Domain"/>
    <property type="match status" value="2"/>
</dbReference>
<protein>
    <submittedName>
        <fullName evidence="1">Uncharacterized protein</fullName>
    </submittedName>
</protein>
<comment type="caution">
    <text evidence="1">The sequence shown here is derived from an EMBL/GenBank/DDBJ whole genome shotgun (WGS) entry which is preliminary data.</text>
</comment>
<dbReference type="SUPFAM" id="SSF52283">
    <property type="entry name" value="Formate/glycerate dehydrogenase catalytic domain-like"/>
    <property type="match status" value="1"/>
</dbReference>
<dbReference type="EMBL" id="JBFXLQ010000001">
    <property type="protein sequence ID" value="KAL2872310.1"/>
    <property type="molecule type" value="Genomic_DNA"/>
</dbReference>
<dbReference type="Proteomes" id="UP001610432">
    <property type="component" value="Unassembled WGS sequence"/>
</dbReference>
<evidence type="ECO:0000313" key="2">
    <source>
        <dbReference type="Proteomes" id="UP001610432"/>
    </source>
</evidence>
<accession>A0ABR4M6S2</accession>
<gene>
    <name evidence="1" type="ORF">BJX67DRAFT_376136</name>
</gene>
<dbReference type="GeneID" id="98146890"/>
<organism evidence="1 2">
    <name type="scientific">Aspergillus lucknowensis</name>
    <dbReference type="NCBI Taxonomy" id="176173"/>
    <lineage>
        <taxon>Eukaryota</taxon>
        <taxon>Fungi</taxon>
        <taxon>Dikarya</taxon>
        <taxon>Ascomycota</taxon>
        <taxon>Pezizomycotina</taxon>
        <taxon>Eurotiomycetes</taxon>
        <taxon>Eurotiomycetidae</taxon>
        <taxon>Eurotiales</taxon>
        <taxon>Aspergillaceae</taxon>
        <taxon>Aspergillus</taxon>
        <taxon>Aspergillus subgen. Nidulantes</taxon>
    </lineage>
</organism>
<name>A0ABR4M6S2_9EURO</name>
<sequence>MDVPEHLQLERGIRISNTPKVLGNATADVVRFLILGTLRYGMIPLKAVRNHQWEDDTPIGRDPGAIFLKNGDGGKSGGIWAYHKAFVVYLGSATHLHAKRQLSE</sequence>
<dbReference type="RefSeq" id="XP_070891289.1">
    <property type="nucleotide sequence ID" value="XM_071031818.1"/>
</dbReference>
<keyword evidence="2" id="KW-1185">Reference proteome</keyword>
<reference evidence="1 2" key="1">
    <citation type="submission" date="2024-07" db="EMBL/GenBank/DDBJ databases">
        <title>Section-level genome sequencing and comparative genomics of Aspergillus sections Usti and Cavernicolus.</title>
        <authorList>
            <consortium name="Lawrence Berkeley National Laboratory"/>
            <person name="Nybo J.L."/>
            <person name="Vesth T.C."/>
            <person name="Theobald S."/>
            <person name="Frisvad J.C."/>
            <person name="Larsen T.O."/>
            <person name="Kjaerboelling I."/>
            <person name="Rothschild-Mancinelli K."/>
            <person name="Lyhne E.K."/>
            <person name="Kogle M.E."/>
            <person name="Barry K."/>
            <person name="Clum A."/>
            <person name="Na H."/>
            <person name="Ledsgaard L."/>
            <person name="Lin J."/>
            <person name="Lipzen A."/>
            <person name="Kuo A."/>
            <person name="Riley R."/>
            <person name="Mondo S."/>
            <person name="Labutti K."/>
            <person name="Haridas S."/>
            <person name="Pangalinan J."/>
            <person name="Salamov A.A."/>
            <person name="Simmons B.A."/>
            <person name="Magnuson J.K."/>
            <person name="Chen J."/>
            <person name="Drula E."/>
            <person name="Henrissat B."/>
            <person name="Wiebenga A."/>
            <person name="Lubbers R.J."/>
            <person name="Gomes A.C."/>
            <person name="Macurrencykelacurrency M.R."/>
            <person name="Stajich J."/>
            <person name="Grigoriev I.V."/>
            <person name="Mortensen U.H."/>
            <person name="De Vries R.P."/>
            <person name="Baker S.E."/>
            <person name="Andersen M.R."/>
        </authorList>
    </citation>
    <scope>NUCLEOTIDE SEQUENCE [LARGE SCALE GENOMIC DNA]</scope>
    <source>
        <strain evidence="1 2">CBS 449.75</strain>
    </source>
</reference>